<dbReference type="OrthoDB" id="7340102at2759"/>
<evidence type="ECO:0000256" key="1">
    <source>
        <dbReference type="SAM" id="SignalP"/>
    </source>
</evidence>
<dbReference type="AlphaFoldDB" id="A0A6J1SM38"/>
<name>A0A6J1SM38_FRAOC</name>
<keyword evidence="1" id="KW-0732">Signal</keyword>
<evidence type="ECO:0000313" key="3">
    <source>
        <dbReference type="RefSeq" id="XP_026282364.1"/>
    </source>
</evidence>
<organism evidence="2 3">
    <name type="scientific">Frankliniella occidentalis</name>
    <name type="common">Western flower thrips</name>
    <name type="synonym">Euthrips occidentalis</name>
    <dbReference type="NCBI Taxonomy" id="133901"/>
    <lineage>
        <taxon>Eukaryota</taxon>
        <taxon>Metazoa</taxon>
        <taxon>Ecdysozoa</taxon>
        <taxon>Arthropoda</taxon>
        <taxon>Hexapoda</taxon>
        <taxon>Insecta</taxon>
        <taxon>Pterygota</taxon>
        <taxon>Neoptera</taxon>
        <taxon>Paraneoptera</taxon>
        <taxon>Thysanoptera</taxon>
        <taxon>Terebrantia</taxon>
        <taxon>Thripoidea</taxon>
        <taxon>Thripidae</taxon>
        <taxon>Frankliniella</taxon>
    </lineage>
</organism>
<gene>
    <name evidence="3" type="primary">LOC113209180</name>
</gene>
<dbReference type="GeneID" id="113209180"/>
<proteinExistence type="predicted"/>
<keyword evidence="2" id="KW-1185">Reference proteome</keyword>
<dbReference type="RefSeq" id="XP_026282364.1">
    <property type="nucleotide sequence ID" value="XM_026426579.2"/>
</dbReference>
<feature type="signal peptide" evidence="1">
    <location>
        <begin position="1"/>
        <end position="33"/>
    </location>
</feature>
<sequence>MAPSWTPLPSPRPAGCALLSVGLLLLALGVASAAVVRGQREEANPLTLLLLRGLGGAPAGALVAEAVQLDDGMDVPSSSAAALRRMPPVQAADGDLGDTIFLRAAKRQVRYHQCYFNPISCFG</sequence>
<reference evidence="3" key="1">
    <citation type="submission" date="2025-08" db="UniProtKB">
        <authorList>
            <consortium name="RefSeq"/>
        </authorList>
    </citation>
    <scope>IDENTIFICATION</scope>
    <source>
        <tissue evidence="3">Whole organism</tissue>
    </source>
</reference>
<evidence type="ECO:0000313" key="2">
    <source>
        <dbReference type="Proteomes" id="UP000504606"/>
    </source>
</evidence>
<dbReference type="Proteomes" id="UP000504606">
    <property type="component" value="Unplaced"/>
</dbReference>
<accession>A0A6J1SM38</accession>
<dbReference type="KEGG" id="foc:113209180"/>
<protein>
    <submittedName>
        <fullName evidence="3">Uncharacterized protein LOC113209180</fullName>
    </submittedName>
</protein>
<feature type="chain" id="PRO_5027107796" evidence="1">
    <location>
        <begin position="34"/>
        <end position="123"/>
    </location>
</feature>